<sequence>MKSKRKRLMKTFNVLEASIEDAWLNNQENMTSSIRLAIQFVIATYGVGDLPQAITTKSFESNPIKWEILDELSNEISSKWYENKDGRNAENELIASKKEQVHNEEHEKRSDDNDSGITKDIQDENDHTSEKEQVHNEEHEKRSDDNDSGITKDIQDENDHTSEKEQVHNEEHEKRSNDNDSGITKDIQDKDHVNFFRV</sequence>
<name>A0AAJ1HPZ0_LIMMU</name>
<accession>A0AAJ1HPZ0</accession>
<feature type="compositionally biased region" description="Basic and acidic residues" evidence="1">
    <location>
        <begin position="186"/>
        <end position="198"/>
    </location>
</feature>
<evidence type="ECO:0000313" key="2">
    <source>
        <dbReference type="EMBL" id="MDC2828457.1"/>
    </source>
</evidence>
<organism evidence="2 3">
    <name type="scientific">Limosilactobacillus mucosae</name>
    <name type="common">Lactobacillus mucosae</name>
    <dbReference type="NCBI Taxonomy" id="97478"/>
    <lineage>
        <taxon>Bacteria</taxon>
        <taxon>Bacillati</taxon>
        <taxon>Bacillota</taxon>
        <taxon>Bacilli</taxon>
        <taxon>Lactobacillales</taxon>
        <taxon>Lactobacillaceae</taxon>
        <taxon>Limosilactobacillus</taxon>
    </lineage>
</organism>
<feature type="compositionally biased region" description="Basic and acidic residues" evidence="1">
    <location>
        <begin position="96"/>
        <end position="112"/>
    </location>
</feature>
<protein>
    <submittedName>
        <fullName evidence="2">Uncharacterized protein</fullName>
    </submittedName>
</protein>
<dbReference type="RefSeq" id="WP_272207407.1">
    <property type="nucleotide sequence ID" value="NZ_JAQONC010000001.1"/>
</dbReference>
<proteinExistence type="predicted"/>
<feature type="compositionally biased region" description="Basic and acidic residues" evidence="1">
    <location>
        <begin position="153"/>
        <end position="178"/>
    </location>
</feature>
<reference evidence="2" key="1">
    <citation type="submission" date="2023-01" db="EMBL/GenBank/DDBJ databases">
        <title>Genome analysis of 13 Lactobacillus isolated from gut of wild boar.</title>
        <authorList>
            <person name="Papp P."/>
            <person name="Libisch B."/>
            <person name="Nagy T."/>
            <person name="Olasz F."/>
        </authorList>
    </citation>
    <scope>NUCLEOTIDE SEQUENCE</scope>
    <source>
        <strain evidence="2">F108</strain>
    </source>
</reference>
<gene>
    <name evidence="2" type="ORF">PO158_09210</name>
</gene>
<evidence type="ECO:0000256" key="1">
    <source>
        <dbReference type="SAM" id="MobiDB-lite"/>
    </source>
</evidence>
<feature type="compositionally biased region" description="Basic and acidic residues" evidence="1">
    <location>
        <begin position="120"/>
        <end position="145"/>
    </location>
</feature>
<dbReference type="EMBL" id="JAQOND010000032">
    <property type="protein sequence ID" value="MDC2828457.1"/>
    <property type="molecule type" value="Genomic_DNA"/>
</dbReference>
<feature type="region of interest" description="Disordered" evidence="1">
    <location>
        <begin position="96"/>
        <end position="198"/>
    </location>
</feature>
<dbReference type="AlphaFoldDB" id="A0AAJ1HPZ0"/>
<dbReference type="Proteomes" id="UP001218021">
    <property type="component" value="Unassembled WGS sequence"/>
</dbReference>
<evidence type="ECO:0000313" key="3">
    <source>
        <dbReference type="Proteomes" id="UP001218021"/>
    </source>
</evidence>
<comment type="caution">
    <text evidence="2">The sequence shown here is derived from an EMBL/GenBank/DDBJ whole genome shotgun (WGS) entry which is preliminary data.</text>
</comment>